<feature type="compositionally biased region" description="Basic residues" evidence="1">
    <location>
        <begin position="27"/>
        <end position="36"/>
    </location>
</feature>
<dbReference type="Gene3D" id="3.90.70.80">
    <property type="match status" value="1"/>
</dbReference>
<feature type="compositionally biased region" description="Low complexity" evidence="1">
    <location>
        <begin position="91"/>
        <end position="100"/>
    </location>
</feature>
<dbReference type="eggNOG" id="KOG2606">
    <property type="taxonomic scope" value="Eukaryota"/>
</dbReference>
<feature type="region of interest" description="Disordered" evidence="1">
    <location>
        <begin position="1"/>
        <end position="79"/>
    </location>
</feature>
<dbReference type="InterPro" id="IPR038765">
    <property type="entry name" value="Papain-like_cys_pep_sf"/>
</dbReference>
<dbReference type="FunFam" id="3.90.70.80:FF:000022">
    <property type="entry name" value="OTU2p protein"/>
    <property type="match status" value="1"/>
</dbReference>
<dbReference type="SUPFAM" id="SSF54001">
    <property type="entry name" value="Cysteine proteinases"/>
    <property type="match status" value="1"/>
</dbReference>
<dbReference type="RefSeq" id="NP_982985.2">
    <property type="nucleotide sequence ID" value="NM_208338.2"/>
</dbReference>
<dbReference type="InParanoid" id="Q75DS6"/>
<dbReference type="Pfam" id="PF02338">
    <property type="entry name" value="OTU"/>
    <property type="match status" value="1"/>
</dbReference>
<reference evidence="4" key="2">
    <citation type="journal article" date="2013" name="G3 (Bethesda)">
        <title>Genomes of Ashbya fungi isolated from insects reveal four mating-type loci, numerous translocations, lack of transposons, and distinct gene duplications.</title>
        <authorList>
            <person name="Dietrich F.S."/>
            <person name="Voegeli S."/>
            <person name="Kuo S."/>
            <person name="Philippsen P."/>
        </authorList>
    </citation>
    <scope>GENOME REANNOTATION</scope>
    <source>
        <strain evidence="4">ATCC 10895 / CBS 109.51 / FGSC 9923 / NRRL Y-1056</strain>
    </source>
</reference>
<proteinExistence type="predicted"/>
<dbReference type="KEGG" id="ago:AGOS_ABR039W"/>
<feature type="compositionally biased region" description="Basic and acidic residues" evidence="1">
    <location>
        <begin position="39"/>
        <end position="69"/>
    </location>
</feature>
<dbReference type="InterPro" id="IPR050704">
    <property type="entry name" value="Peptidase_C85-like"/>
</dbReference>
<dbReference type="OMA" id="YELGAHY"/>
<keyword evidence="4" id="KW-1185">Reference proteome</keyword>
<dbReference type="MEROPS" id="C85.008"/>
<dbReference type="GeneID" id="4618999"/>
<dbReference type="PROSITE" id="PS50802">
    <property type="entry name" value="OTU"/>
    <property type="match status" value="1"/>
</dbReference>
<dbReference type="InterPro" id="IPR049771">
    <property type="entry name" value="OTU2-like_OTU"/>
</dbReference>
<dbReference type="PANTHER" id="PTHR12419">
    <property type="entry name" value="OTU DOMAIN CONTAINING PROTEIN"/>
    <property type="match status" value="1"/>
</dbReference>
<name>Q75DS6_EREGS</name>
<dbReference type="EMBL" id="AE016815">
    <property type="protein sequence ID" value="AAS50809.2"/>
    <property type="molecule type" value="Genomic_DNA"/>
</dbReference>
<evidence type="ECO:0000313" key="4">
    <source>
        <dbReference type="Proteomes" id="UP000000591"/>
    </source>
</evidence>
<sequence length="311" mass="34531">MDSAAVLARHRKEKKDLQNQVTGLKKQASKKNRKQVNAKCEELSRELEERHARELAELEHEGGEQKADDAAEDGQVTPEELLAQLELEQPAAAAAPAPQAVASGRRGNRRKEKLARREAEVARIKAEAAAEAAEQPDLSKGEEALLQQLCSTAGLRAVDIQPDGHCLFASVLDQLRARHGERACEPYCLPQSYEGPRSAAEMDVWALRKLACCQVREHPDDFVPYLFDEQTLELQDVATYTAAIESSAKWGGEIELLALSQVFRCCISVLMAGRSTHRVNEQHAVNPELKLVYYKHSYALGEHYNSLRDAA</sequence>
<feature type="domain" description="OTU" evidence="2">
    <location>
        <begin position="155"/>
        <end position="310"/>
    </location>
</feature>
<dbReference type="InterPro" id="IPR003323">
    <property type="entry name" value="OTU_dom"/>
</dbReference>
<accession>Q75DS6</accession>
<evidence type="ECO:0000313" key="3">
    <source>
        <dbReference type="EMBL" id="AAS50809.2"/>
    </source>
</evidence>
<dbReference type="STRING" id="284811.Q75DS6"/>
<organism evidence="3 4">
    <name type="scientific">Eremothecium gossypii (strain ATCC 10895 / CBS 109.51 / FGSC 9923 / NRRL Y-1056)</name>
    <name type="common">Yeast</name>
    <name type="synonym">Ashbya gossypii</name>
    <dbReference type="NCBI Taxonomy" id="284811"/>
    <lineage>
        <taxon>Eukaryota</taxon>
        <taxon>Fungi</taxon>
        <taxon>Dikarya</taxon>
        <taxon>Ascomycota</taxon>
        <taxon>Saccharomycotina</taxon>
        <taxon>Saccharomycetes</taxon>
        <taxon>Saccharomycetales</taxon>
        <taxon>Saccharomycetaceae</taxon>
        <taxon>Eremothecium</taxon>
    </lineage>
</organism>
<dbReference type="AlphaFoldDB" id="Q75DS6"/>
<evidence type="ECO:0000256" key="1">
    <source>
        <dbReference type="SAM" id="MobiDB-lite"/>
    </source>
</evidence>
<dbReference type="Proteomes" id="UP000000591">
    <property type="component" value="Chromosome II"/>
</dbReference>
<dbReference type="PANTHER" id="PTHR12419:SF10">
    <property type="entry name" value="DEUBIQUITINASE OTUD6B"/>
    <property type="match status" value="1"/>
</dbReference>
<dbReference type="OrthoDB" id="415023at2759"/>
<protein>
    <submittedName>
        <fullName evidence="3">ABR039Wp</fullName>
    </submittedName>
</protein>
<evidence type="ECO:0000259" key="2">
    <source>
        <dbReference type="PROSITE" id="PS50802"/>
    </source>
</evidence>
<dbReference type="HOGENOM" id="CLU_034963_2_0_1"/>
<dbReference type="GO" id="GO:0004843">
    <property type="term" value="F:cysteine-type deubiquitinase activity"/>
    <property type="evidence" value="ECO:0000318"/>
    <property type="project" value="GO_Central"/>
</dbReference>
<dbReference type="CDD" id="cd22762">
    <property type="entry name" value="OTU_fungi_OTU2-like"/>
    <property type="match status" value="1"/>
</dbReference>
<feature type="region of interest" description="Disordered" evidence="1">
    <location>
        <begin position="91"/>
        <end position="116"/>
    </location>
</feature>
<dbReference type="FunCoup" id="Q75DS6">
    <property type="interactions" value="717"/>
</dbReference>
<gene>
    <name evidence="3" type="ORF">AGOS_ABR039W</name>
</gene>
<reference evidence="3 4" key="1">
    <citation type="journal article" date="2004" name="Science">
        <title>The Ashbya gossypii genome as a tool for mapping the ancient Saccharomyces cerevisiae genome.</title>
        <authorList>
            <person name="Dietrich F.S."/>
            <person name="Voegeli S."/>
            <person name="Brachat S."/>
            <person name="Lerch A."/>
            <person name="Gates K."/>
            <person name="Steiner S."/>
            <person name="Mohr C."/>
            <person name="Pohlmann R."/>
            <person name="Luedi P."/>
            <person name="Choi S."/>
            <person name="Wing R.A."/>
            <person name="Flavier A."/>
            <person name="Gaffney T.D."/>
            <person name="Philippsen P."/>
        </authorList>
    </citation>
    <scope>NUCLEOTIDE SEQUENCE [LARGE SCALE GENOMIC DNA]</scope>
    <source>
        <strain evidence="4">ATCC 10895 / CBS 109.51 / FGSC 9923 / NRRL Y-1056</strain>
    </source>
</reference>